<evidence type="ECO:0000313" key="6">
    <source>
        <dbReference type="EMBL" id="EDQ89278.1"/>
    </source>
</evidence>
<keyword evidence="3" id="KW-0067">ATP-binding</keyword>
<dbReference type="eggNOG" id="KOG3327">
    <property type="taxonomic scope" value="Eukaryota"/>
</dbReference>
<dbReference type="EMBL" id="CH991551">
    <property type="protein sequence ID" value="EDQ89278.1"/>
    <property type="molecule type" value="Genomic_DNA"/>
</dbReference>
<dbReference type="InterPro" id="IPR039430">
    <property type="entry name" value="Thymidylate_kin-like_dom"/>
</dbReference>
<dbReference type="GO" id="GO:0005739">
    <property type="term" value="C:mitochondrion"/>
    <property type="evidence" value="ECO:0000318"/>
    <property type="project" value="GO_Central"/>
</dbReference>
<dbReference type="PANTHER" id="PTHR10344">
    <property type="entry name" value="THYMIDYLATE KINASE"/>
    <property type="match status" value="1"/>
</dbReference>
<dbReference type="GO" id="GO:0005524">
    <property type="term" value="F:ATP binding"/>
    <property type="evidence" value="ECO:0007669"/>
    <property type="project" value="UniProtKB-KW"/>
</dbReference>
<evidence type="ECO:0000256" key="2">
    <source>
        <dbReference type="ARBA" id="ARBA00022741"/>
    </source>
</evidence>
<keyword evidence="7" id="KW-1185">Reference proteome</keyword>
<dbReference type="GO" id="GO:0004550">
    <property type="term" value="F:nucleoside diphosphate kinase activity"/>
    <property type="evidence" value="ECO:0000318"/>
    <property type="project" value="GO_Central"/>
</dbReference>
<dbReference type="GO" id="GO:0005737">
    <property type="term" value="C:cytoplasm"/>
    <property type="evidence" value="ECO:0000318"/>
    <property type="project" value="GO_Central"/>
</dbReference>
<keyword evidence="2" id="KW-0547">Nucleotide-binding</keyword>
<dbReference type="KEGG" id="mbr:MONBRDRAFT_8333"/>
<reference evidence="6 7" key="1">
    <citation type="journal article" date="2008" name="Nature">
        <title>The genome of the choanoflagellate Monosiga brevicollis and the origin of metazoans.</title>
        <authorList>
            <consortium name="JGI Sequencing"/>
            <person name="King N."/>
            <person name="Westbrook M.J."/>
            <person name="Young S.L."/>
            <person name="Kuo A."/>
            <person name="Abedin M."/>
            <person name="Chapman J."/>
            <person name="Fairclough S."/>
            <person name="Hellsten U."/>
            <person name="Isogai Y."/>
            <person name="Letunic I."/>
            <person name="Marr M."/>
            <person name="Pincus D."/>
            <person name="Putnam N."/>
            <person name="Rokas A."/>
            <person name="Wright K.J."/>
            <person name="Zuzow R."/>
            <person name="Dirks W."/>
            <person name="Good M."/>
            <person name="Goodstein D."/>
            <person name="Lemons D."/>
            <person name="Li W."/>
            <person name="Lyons J.B."/>
            <person name="Morris A."/>
            <person name="Nichols S."/>
            <person name="Richter D.J."/>
            <person name="Salamov A."/>
            <person name="Bork P."/>
            <person name="Lim W.A."/>
            <person name="Manning G."/>
            <person name="Miller W.T."/>
            <person name="McGinnis W."/>
            <person name="Shapiro H."/>
            <person name="Tjian R."/>
            <person name="Grigoriev I.V."/>
            <person name="Rokhsar D."/>
        </authorList>
    </citation>
    <scope>NUCLEOTIDE SEQUENCE [LARGE SCALE GENOMIC DNA]</scope>
    <source>
        <strain evidence="7">MX1 / ATCC 50154</strain>
    </source>
</reference>
<dbReference type="SUPFAM" id="SSF52540">
    <property type="entry name" value="P-loop containing nucleoside triphosphate hydrolases"/>
    <property type="match status" value="1"/>
</dbReference>
<evidence type="ECO:0000256" key="3">
    <source>
        <dbReference type="ARBA" id="ARBA00022840"/>
    </source>
</evidence>
<dbReference type="GeneID" id="5891167"/>
<dbReference type="GO" id="GO:0006227">
    <property type="term" value="P:dUDP biosynthetic process"/>
    <property type="evidence" value="ECO:0000318"/>
    <property type="project" value="GO_Central"/>
</dbReference>
<dbReference type="RefSeq" id="XP_001745854.1">
    <property type="nucleotide sequence ID" value="XM_001745802.1"/>
</dbReference>
<accession>A9UZR8</accession>
<protein>
    <recommendedName>
        <fullName evidence="5">Thymidylate kinase-like domain-containing protein</fullName>
    </recommendedName>
</protein>
<proteinExistence type="inferred from homology"/>
<evidence type="ECO:0000313" key="7">
    <source>
        <dbReference type="Proteomes" id="UP000001357"/>
    </source>
</evidence>
<dbReference type="PANTHER" id="PTHR10344:SF4">
    <property type="entry name" value="UMP-CMP KINASE 2, MITOCHONDRIAL"/>
    <property type="match status" value="1"/>
</dbReference>
<name>A9UZR8_MONBE</name>
<dbReference type="Pfam" id="PF02223">
    <property type="entry name" value="Thymidylate_kin"/>
    <property type="match status" value="1"/>
</dbReference>
<gene>
    <name evidence="6" type="ORF">MONBRDRAFT_8333</name>
</gene>
<feature type="chain" id="PRO_5002745098" description="Thymidylate kinase-like domain-containing protein" evidence="4">
    <location>
        <begin position="18"/>
        <end position="306"/>
    </location>
</feature>
<feature type="signal peptide" evidence="4">
    <location>
        <begin position="1"/>
        <end position="17"/>
    </location>
</feature>
<dbReference type="Gene3D" id="3.40.50.300">
    <property type="entry name" value="P-loop containing nucleotide triphosphate hydrolases"/>
    <property type="match status" value="1"/>
</dbReference>
<dbReference type="STRING" id="81824.A9UZR8"/>
<dbReference type="AlphaFoldDB" id="A9UZR8"/>
<feature type="domain" description="Thymidylate kinase-like" evidence="5">
    <location>
        <begin position="95"/>
        <end position="235"/>
    </location>
</feature>
<evidence type="ECO:0000256" key="1">
    <source>
        <dbReference type="ARBA" id="ARBA00009776"/>
    </source>
</evidence>
<dbReference type="Proteomes" id="UP000001357">
    <property type="component" value="Unassembled WGS sequence"/>
</dbReference>
<organism evidence="6 7">
    <name type="scientific">Monosiga brevicollis</name>
    <name type="common">Choanoflagellate</name>
    <dbReference type="NCBI Taxonomy" id="81824"/>
    <lineage>
        <taxon>Eukaryota</taxon>
        <taxon>Choanoflagellata</taxon>
        <taxon>Craspedida</taxon>
        <taxon>Salpingoecidae</taxon>
        <taxon>Monosiga</taxon>
    </lineage>
</organism>
<dbReference type="GO" id="GO:0006233">
    <property type="term" value="P:dTDP biosynthetic process"/>
    <property type="evidence" value="ECO:0000318"/>
    <property type="project" value="GO_Central"/>
</dbReference>
<evidence type="ECO:0000256" key="4">
    <source>
        <dbReference type="SAM" id="SignalP"/>
    </source>
</evidence>
<comment type="similarity">
    <text evidence="1">Belongs to the thymidylate kinase family.</text>
</comment>
<dbReference type="GO" id="GO:0006235">
    <property type="term" value="P:dTTP biosynthetic process"/>
    <property type="evidence" value="ECO:0000318"/>
    <property type="project" value="GO_Central"/>
</dbReference>
<sequence>MAVVVWALGVLCGLAWAGRGEELGPEVMAQMAQPCYGVHPHVFSSVQSVRRALKQHGQPGPTAALTSVVTELLAALDDYEARRARAKTTRPFYVLEGMDGVGKSTATRGLAAAGIRSVATPTMPWAQHRALFDAQAEPLRRAFYFATNYLAVADETLMEDDDPGLKSDVVVLERLVGSTVAYATAATAGARGPAMLPRPEAPEWRWPADLPRPAGFIWLTVDPQVQLARLQDRAAALTPGETSTNADEEAKLLDAADPYQATLQEAYARFWAANSNLPRLDLDTGTLSPDQIQSQVAAFCRHPPSS</sequence>
<dbReference type="GO" id="GO:0004798">
    <property type="term" value="F:dTMP kinase activity"/>
    <property type="evidence" value="ECO:0000318"/>
    <property type="project" value="GO_Central"/>
</dbReference>
<dbReference type="InParanoid" id="A9UZR8"/>
<dbReference type="InterPro" id="IPR027417">
    <property type="entry name" value="P-loop_NTPase"/>
</dbReference>
<keyword evidence="4" id="KW-0732">Signal</keyword>
<evidence type="ECO:0000259" key="5">
    <source>
        <dbReference type="Pfam" id="PF02223"/>
    </source>
</evidence>